<feature type="transmembrane region" description="Helical" evidence="9">
    <location>
        <begin position="282"/>
        <end position="303"/>
    </location>
</feature>
<dbReference type="Pfam" id="PF12399">
    <property type="entry name" value="BCA_ABC_TP_C"/>
    <property type="match status" value="1"/>
</dbReference>
<evidence type="ECO:0000313" key="11">
    <source>
        <dbReference type="EMBL" id="MFC5745852.1"/>
    </source>
</evidence>
<dbReference type="InterPro" id="IPR027417">
    <property type="entry name" value="P-loop_NTPase"/>
</dbReference>
<proteinExistence type="predicted"/>
<feature type="transmembrane region" description="Helical" evidence="9">
    <location>
        <begin position="36"/>
        <end position="57"/>
    </location>
</feature>
<dbReference type="InterPro" id="IPR051120">
    <property type="entry name" value="ABC_AA/LPS_Transport"/>
</dbReference>
<protein>
    <submittedName>
        <fullName evidence="11">ATP-binding cassette domain-containing protein</fullName>
    </submittedName>
</protein>
<feature type="domain" description="ABC transporter" evidence="10">
    <location>
        <begin position="347"/>
        <end position="594"/>
    </location>
</feature>
<dbReference type="CDD" id="cd06581">
    <property type="entry name" value="TM_PBP1_LivM_like"/>
    <property type="match status" value="1"/>
</dbReference>
<evidence type="ECO:0000256" key="8">
    <source>
        <dbReference type="ARBA" id="ARBA00023136"/>
    </source>
</evidence>
<evidence type="ECO:0000256" key="2">
    <source>
        <dbReference type="ARBA" id="ARBA00022448"/>
    </source>
</evidence>
<dbReference type="RefSeq" id="WP_378281476.1">
    <property type="nucleotide sequence ID" value="NZ_JBHSON010000010.1"/>
</dbReference>
<keyword evidence="3" id="KW-1003">Cell membrane</keyword>
<dbReference type="SMART" id="SM00382">
    <property type="entry name" value="AAA"/>
    <property type="match status" value="1"/>
</dbReference>
<evidence type="ECO:0000256" key="3">
    <source>
        <dbReference type="ARBA" id="ARBA00022475"/>
    </source>
</evidence>
<evidence type="ECO:0000256" key="9">
    <source>
        <dbReference type="SAM" id="Phobius"/>
    </source>
</evidence>
<dbReference type="SUPFAM" id="SSF52540">
    <property type="entry name" value="P-loop containing nucleoside triphosphate hydrolases"/>
    <property type="match status" value="1"/>
</dbReference>
<keyword evidence="12" id="KW-1185">Reference proteome</keyword>
<feature type="transmembrane region" description="Helical" evidence="9">
    <location>
        <begin position="161"/>
        <end position="181"/>
    </location>
</feature>
<dbReference type="PANTHER" id="PTHR45772">
    <property type="entry name" value="CONSERVED COMPONENT OF ABC TRANSPORTER FOR NATURAL AMINO ACIDS-RELATED"/>
    <property type="match status" value="1"/>
</dbReference>
<dbReference type="EMBL" id="JBHSON010000010">
    <property type="protein sequence ID" value="MFC5745852.1"/>
    <property type="molecule type" value="Genomic_DNA"/>
</dbReference>
<keyword evidence="2" id="KW-0813">Transport</keyword>
<dbReference type="Pfam" id="PF00005">
    <property type="entry name" value="ABC_tran"/>
    <property type="match status" value="1"/>
</dbReference>
<dbReference type="PROSITE" id="PS50893">
    <property type="entry name" value="ABC_TRANSPORTER_2"/>
    <property type="match status" value="1"/>
</dbReference>
<dbReference type="InterPro" id="IPR032823">
    <property type="entry name" value="BCA_ABC_TP_C"/>
</dbReference>
<dbReference type="Proteomes" id="UP001596074">
    <property type="component" value="Unassembled WGS sequence"/>
</dbReference>
<keyword evidence="7 9" id="KW-1133">Transmembrane helix</keyword>
<dbReference type="GO" id="GO:0005524">
    <property type="term" value="F:ATP binding"/>
    <property type="evidence" value="ECO:0007669"/>
    <property type="project" value="UniProtKB-KW"/>
</dbReference>
<name>A0ABW0ZT47_9ACTN</name>
<dbReference type="InterPro" id="IPR003439">
    <property type="entry name" value="ABC_transporter-like_ATP-bd"/>
</dbReference>
<dbReference type="InterPro" id="IPR043428">
    <property type="entry name" value="LivM-like"/>
</dbReference>
<evidence type="ECO:0000256" key="7">
    <source>
        <dbReference type="ARBA" id="ARBA00022989"/>
    </source>
</evidence>
<evidence type="ECO:0000313" key="12">
    <source>
        <dbReference type="Proteomes" id="UP001596074"/>
    </source>
</evidence>
<dbReference type="Gene3D" id="3.40.50.300">
    <property type="entry name" value="P-loop containing nucleotide triphosphate hydrolases"/>
    <property type="match status" value="1"/>
</dbReference>
<feature type="transmembrane region" description="Helical" evidence="9">
    <location>
        <begin position="77"/>
        <end position="102"/>
    </location>
</feature>
<feature type="transmembrane region" description="Helical" evidence="9">
    <location>
        <begin position="244"/>
        <end position="270"/>
    </location>
</feature>
<keyword evidence="4 9" id="KW-0812">Transmembrane</keyword>
<keyword evidence="5" id="KW-0547">Nucleotide-binding</keyword>
<sequence>MTTGAARRLALAGWPVIVGLVAVLPWLGLNSATIRLVLLIAILSMVVSGLNLTLGYAGELALGQVPLYAAGAYTTGYLAINVIDDLLVCLLAAVAVAVLLGVVTGLPGLRLGGWALAITSFFVVLLIPSVVNIFGDRLGGLEGLNGIPVPTLLGSELGDNGFYVVVILVTAAWFAVFRNIVVSRHGAAFLVLKQSPVLATAIGTSPFATKVTVYALSAVPAGIAGCFIAYLDAYLSPLTFGLELAIVILAAAILGGATSVYGAIVGAAIMEIGPLRITVFDQYALVVYGAFLIAGGLLLRNGLAGVTERLGRKAAARLRRRSGPAGDAAPAEPPAAVTFPAVDGLALTVSGVSKRFGGNLAVDDVSFEAGPGRITALVGPNGSGKTTLMNLISGYYSLDGGTIRLGDQVISGLPAHQVARRGVGRTFQTPLIPQGLTVMDAIVTGRFARHRISLAESALRLPRHWKALDAERRTGRQIMESLGLARQAGTPAADLALGTRRMLELGRAIAGGSSLVLLDEVASGLDEDDIHGLVRVLTSMRDAGITILLVEHNFALVRALADTIVVLAEGRVIATGSPDEIASHPEVVQTYLGQGGEIAGTRVADELLDTEKADRA</sequence>
<feature type="transmembrane region" description="Helical" evidence="9">
    <location>
        <begin position="114"/>
        <end position="135"/>
    </location>
</feature>
<evidence type="ECO:0000256" key="6">
    <source>
        <dbReference type="ARBA" id="ARBA00022840"/>
    </source>
</evidence>
<gene>
    <name evidence="11" type="ORF">ACFPZN_09555</name>
</gene>
<evidence type="ECO:0000259" key="10">
    <source>
        <dbReference type="PROSITE" id="PS50893"/>
    </source>
</evidence>
<feature type="transmembrane region" description="Helical" evidence="9">
    <location>
        <begin position="12"/>
        <end position="29"/>
    </location>
</feature>
<comment type="caution">
    <text evidence="11">The sequence shown here is derived from an EMBL/GenBank/DDBJ whole genome shotgun (WGS) entry which is preliminary data.</text>
</comment>
<dbReference type="InterPro" id="IPR001851">
    <property type="entry name" value="ABC_transp_permease"/>
</dbReference>
<organism evidence="11 12">
    <name type="scientific">Actinomadura rugatobispora</name>
    <dbReference type="NCBI Taxonomy" id="1994"/>
    <lineage>
        <taxon>Bacteria</taxon>
        <taxon>Bacillati</taxon>
        <taxon>Actinomycetota</taxon>
        <taxon>Actinomycetes</taxon>
        <taxon>Streptosporangiales</taxon>
        <taxon>Thermomonosporaceae</taxon>
        <taxon>Actinomadura</taxon>
    </lineage>
</organism>
<reference evidence="12" key="1">
    <citation type="journal article" date="2019" name="Int. J. Syst. Evol. Microbiol.">
        <title>The Global Catalogue of Microorganisms (GCM) 10K type strain sequencing project: providing services to taxonomists for standard genome sequencing and annotation.</title>
        <authorList>
            <consortium name="The Broad Institute Genomics Platform"/>
            <consortium name="The Broad Institute Genome Sequencing Center for Infectious Disease"/>
            <person name="Wu L."/>
            <person name="Ma J."/>
        </authorList>
    </citation>
    <scope>NUCLEOTIDE SEQUENCE [LARGE SCALE GENOMIC DNA]</scope>
    <source>
        <strain evidence="12">KCTC 42087</strain>
    </source>
</reference>
<comment type="subcellular location">
    <subcellularLocation>
        <location evidence="1">Cell membrane</location>
        <topology evidence="1">Multi-pass membrane protein</topology>
    </subcellularLocation>
</comment>
<evidence type="ECO:0000256" key="5">
    <source>
        <dbReference type="ARBA" id="ARBA00022741"/>
    </source>
</evidence>
<evidence type="ECO:0000256" key="1">
    <source>
        <dbReference type="ARBA" id="ARBA00004651"/>
    </source>
</evidence>
<keyword evidence="6 11" id="KW-0067">ATP-binding</keyword>
<evidence type="ECO:0000256" key="4">
    <source>
        <dbReference type="ARBA" id="ARBA00022692"/>
    </source>
</evidence>
<accession>A0ABW0ZT47</accession>
<keyword evidence="8 9" id="KW-0472">Membrane</keyword>
<dbReference type="CDD" id="cd03219">
    <property type="entry name" value="ABC_Mj1267_LivG_branched"/>
    <property type="match status" value="1"/>
</dbReference>
<dbReference type="Pfam" id="PF02653">
    <property type="entry name" value="BPD_transp_2"/>
    <property type="match status" value="1"/>
</dbReference>
<dbReference type="InterPro" id="IPR003593">
    <property type="entry name" value="AAA+_ATPase"/>
</dbReference>
<feature type="transmembrane region" description="Helical" evidence="9">
    <location>
        <begin position="213"/>
        <end position="232"/>
    </location>
</feature>